<dbReference type="PANTHER" id="PTHR43240:SF5">
    <property type="entry name" value="1,4-DIHYDROXY-2-NAPHTHOYL-COA THIOESTERASE 1"/>
    <property type="match status" value="1"/>
</dbReference>
<feature type="region of interest" description="Disordered" evidence="2">
    <location>
        <begin position="180"/>
        <end position="204"/>
    </location>
</feature>
<gene>
    <name evidence="4" type="ORF">Taro_006223</name>
</gene>
<dbReference type="Pfam" id="PF03061">
    <property type="entry name" value="4HBT"/>
    <property type="match status" value="1"/>
</dbReference>
<keyword evidence="5" id="KW-1185">Reference proteome</keyword>
<evidence type="ECO:0000256" key="1">
    <source>
        <dbReference type="ARBA" id="ARBA00022801"/>
    </source>
</evidence>
<evidence type="ECO:0000256" key="2">
    <source>
        <dbReference type="SAM" id="MobiDB-lite"/>
    </source>
</evidence>
<dbReference type="InterPro" id="IPR006683">
    <property type="entry name" value="Thioestr_dom"/>
</dbReference>
<dbReference type="GO" id="GO:0042372">
    <property type="term" value="P:phylloquinone biosynthetic process"/>
    <property type="evidence" value="ECO:0007669"/>
    <property type="project" value="TreeGrafter"/>
</dbReference>
<evidence type="ECO:0000259" key="3">
    <source>
        <dbReference type="Pfam" id="PF03061"/>
    </source>
</evidence>
<dbReference type="GO" id="GO:0061522">
    <property type="term" value="F:1,4-dihydroxy-2-naphthoyl-CoA thioesterase activity"/>
    <property type="evidence" value="ECO:0007669"/>
    <property type="project" value="TreeGrafter"/>
</dbReference>
<dbReference type="InterPro" id="IPR029069">
    <property type="entry name" value="HotDog_dom_sf"/>
</dbReference>
<evidence type="ECO:0000313" key="5">
    <source>
        <dbReference type="Proteomes" id="UP000652761"/>
    </source>
</evidence>
<dbReference type="GO" id="GO:0005777">
    <property type="term" value="C:peroxisome"/>
    <property type="evidence" value="ECO:0007669"/>
    <property type="project" value="TreeGrafter"/>
</dbReference>
<accession>A0A843TQE0</accession>
<proteinExistence type="predicted"/>
<keyword evidence="1" id="KW-0378">Hydrolase</keyword>
<dbReference type="Proteomes" id="UP000652761">
    <property type="component" value="Unassembled WGS sequence"/>
</dbReference>
<dbReference type="AlphaFoldDB" id="A0A843TQE0"/>
<dbReference type="OrthoDB" id="46529at2759"/>
<dbReference type="PANTHER" id="PTHR43240">
    <property type="entry name" value="1,4-DIHYDROXY-2-NAPHTHOYL-COA THIOESTERASE 1"/>
    <property type="match status" value="1"/>
</dbReference>
<protein>
    <recommendedName>
        <fullName evidence="3">Thioesterase domain-containing protein</fullName>
    </recommendedName>
</protein>
<sequence length="204" mass="21496">AKIRNQAATDAAAAAAAPLPCLQSLPTFHMTPTDDRGGALSSKTAQIDSPLHAFGFCIGTISPSLVDGRFRVSEVCCQSFRVLHGGISALIAEALASIGAHAAAGFRRIAGIQLAINHHRPAALGEHILAEARPVSVGKNIQVWEVRLWKEERPPPAREEEGGEGRKGALVSSARVTVMVLPGNGPPSEAAREASETVRKYSRL</sequence>
<dbReference type="CDD" id="cd03443">
    <property type="entry name" value="PaaI_thioesterase"/>
    <property type="match status" value="1"/>
</dbReference>
<feature type="non-terminal residue" evidence="4">
    <location>
        <position position="1"/>
    </location>
</feature>
<dbReference type="EMBL" id="NMUH01000181">
    <property type="protein sequence ID" value="MQL73838.1"/>
    <property type="molecule type" value="Genomic_DNA"/>
</dbReference>
<dbReference type="InterPro" id="IPR003736">
    <property type="entry name" value="PAAI_dom"/>
</dbReference>
<feature type="domain" description="Thioesterase" evidence="3">
    <location>
        <begin position="82"/>
        <end position="153"/>
    </location>
</feature>
<dbReference type="NCBIfam" id="TIGR00369">
    <property type="entry name" value="unchar_dom_1"/>
    <property type="match status" value="1"/>
</dbReference>
<dbReference type="SUPFAM" id="SSF54637">
    <property type="entry name" value="Thioesterase/thiol ester dehydrase-isomerase"/>
    <property type="match status" value="1"/>
</dbReference>
<organism evidence="4 5">
    <name type="scientific">Colocasia esculenta</name>
    <name type="common">Wild taro</name>
    <name type="synonym">Arum esculentum</name>
    <dbReference type="NCBI Taxonomy" id="4460"/>
    <lineage>
        <taxon>Eukaryota</taxon>
        <taxon>Viridiplantae</taxon>
        <taxon>Streptophyta</taxon>
        <taxon>Embryophyta</taxon>
        <taxon>Tracheophyta</taxon>
        <taxon>Spermatophyta</taxon>
        <taxon>Magnoliopsida</taxon>
        <taxon>Liliopsida</taxon>
        <taxon>Araceae</taxon>
        <taxon>Aroideae</taxon>
        <taxon>Colocasieae</taxon>
        <taxon>Colocasia</taxon>
    </lineage>
</organism>
<evidence type="ECO:0000313" key="4">
    <source>
        <dbReference type="EMBL" id="MQL73838.1"/>
    </source>
</evidence>
<feature type="compositionally biased region" description="Basic and acidic residues" evidence="2">
    <location>
        <begin position="190"/>
        <end position="204"/>
    </location>
</feature>
<name>A0A843TQE0_COLES</name>
<comment type="caution">
    <text evidence="4">The sequence shown here is derived from an EMBL/GenBank/DDBJ whole genome shotgun (WGS) entry which is preliminary data.</text>
</comment>
<dbReference type="Gene3D" id="3.10.129.10">
    <property type="entry name" value="Hotdog Thioesterase"/>
    <property type="match status" value="1"/>
</dbReference>
<reference evidence="4" key="1">
    <citation type="submission" date="2017-07" db="EMBL/GenBank/DDBJ databases">
        <title>Taro Niue Genome Assembly and Annotation.</title>
        <authorList>
            <person name="Atibalentja N."/>
            <person name="Keating K."/>
            <person name="Fields C.J."/>
        </authorList>
    </citation>
    <scope>NUCLEOTIDE SEQUENCE</scope>
    <source>
        <strain evidence="4">Niue_2</strain>
        <tissue evidence="4">Leaf</tissue>
    </source>
</reference>